<dbReference type="Proteomes" id="UP001529510">
    <property type="component" value="Unassembled WGS sequence"/>
</dbReference>
<protein>
    <submittedName>
        <fullName evidence="1">Uncharacterized protein</fullName>
    </submittedName>
</protein>
<name>A0ABD0N8E7_CIRMR</name>
<comment type="caution">
    <text evidence="1">The sequence shown here is derived from an EMBL/GenBank/DDBJ whole genome shotgun (WGS) entry which is preliminary data.</text>
</comment>
<accession>A0ABD0N8E7</accession>
<dbReference type="AlphaFoldDB" id="A0ABD0N8E7"/>
<dbReference type="EMBL" id="JAMKFB020000023">
    <property type="protein sequence ID" value="KAL0157794.1"/>
    <property type="molecule type" value="Genomic_DNA"/>
</dbReference>
<organism evidence="1 2">
    <name type="scientific">Cirrhinus mrigala</name>
    <name type="common">Mrigala</name>
    <dbReference type="NCBI Taxonomy" id="683832"/>
    <lineage>
        <taxon>Eukaryota</taxon>
        <taxon>Metazoa</taxon>
        <taxon>Chordata</taxon>
        <taxon>Craniata</taxon>
        <taxon>Vertebrata</taxon>
        <taxon>Euteleostomi</taxon>
        <taxon>Actinopterygii</taxon>
        <taxon>Neopterygii</taxon>
        <taxon>Teleostei</taxon>
        <taxon>Ostariophysi</taxon>
        <taxon>Cypriniformes</taxon>
        <taxon>Cyprinidae</taxon>
        <taxon>Labeoninae</taxon>
        <taxon>Labeonini</taxon>
        <taxon>Cirrhinus</taxon>
    </lineage>
</organism>
<evidence type="ECO:0000313" key="1">
    <source>
        <dbReference type="EMBL" id="KAL0157794.1"/>
    </source>
</evidence>
<gene>
    <name evidence="1" type="ORF">M9458_045870</name>
</gene>
<sequence length="51" mass="5187">GILEGHLCVRAASTASSLGATAALMPGTPASTRLSQGFVNGSMELYLAFME</sequence>
<evidence type="ECO:0000313" key="2">
    <source>
        <dbReference type="Proteomes" id="UP001529510"/>
    </source>
</evidence>
<feature type="non-terminal residue" evidence="1">
    <location>
        <position position="51"/>
    </location>
</feature>
<feature type="non-terminal residue" evidence="1">
    <location>
        <position position="1"/>
    </location>
</feature>
<proteinExistence type="predicted"/>
<reference evidence="1 2" key="1">
    <citation type="submission" date="2024-05" db="EMBL/GenBank/DDBJ databases">
        <title>Genome sequencing and assembly of Indian major carp, Cirrhinus mrigala (Hamilton, 1822).</title>
        <authorList>
            <person name="Mohindra V."/>
            <person name="Chowdhury L.M."/>
            <person name="Lal K."/>
            <person name="Jena J.K."/>
        </authorList>
    </citation>
    <scope>NUCLEOTIDE SEQUENCE [LARGE SCALE GENOMIC DNA]</scope>
    <source>
        <strain evidence="1">CM1030</strain>
        <tissue evidence="1">Blood</tissue>
    </source>
</reference>
<keyword evidence="2" id="KW-1185">Reference proteome</keyword>